<dbReference type="PANTHER" id="PTHR11439:SF455">
    <property type="entry name" value="RLK (RECEPTOR-LIKE PROTEIN KINASE) 8, PUTATIVE-RELATED"/>
    <property type="match status" value="1"/>
</dbReference>
<accession>A0A438H4G9</accession>
<reference evidence="1 2" key="1">
    <citation type="journal article" date="2018" name="PLoS Genet.">
        <title>Population sequencing reveals clonal diversity and ancestral inbreeding in the grapevine cultivar Chardonnay.</title>
        <authorList>
            <person name="Roach M.J."/>
            <person name="Johnson D.L."/>
            <person name="Bohlmann J."/>
            <person name="van Vuuren H.J."/>
            <person name="Jones S.J."/>
            <person name="Pretorius I.S."/>
            <person name="Schmidt S.A."/>
            <person name="Borneman A.R."/>
        </authorList>
    </citation>
    <scope>NUCLEOTIDE SEQUENCE [LARGE SCALE GENOMIC DNA]</scope>
    <source>
        <strain evidence="2">cv. Chardonnay</strain>
        <tissue evidence="1">Leaf</tissue>
    </source>
</reference>
<dbReference type="Proteomes" id="UP000288805">
    <property type="component" value="Unassembled WGS sequence"/>
</dbReference>
<dbReference type="CDD" id="cd09272">
    <property type="entry name" value="RNase_HI_RT_Ty1"/>
    <property type="match status" value="1"/>
</dbReference>
<evidence type="ECO:0000313" key="1">
    <source>
        <dbReference type="EMBL" id="RVW79342.1"/>
    </source>
</evidence>
<comment type="caution">
    <text evidence="1">The sequence shown here is derived from an EMBL/GenBank/DDBJ whole genome shotgun (WGS) entry which is preliminary data.</text>
</comment>
<dbReference type="SUPFAM" id="SSF53756">
    <property type="entry name" value="UDP-Glycosyltransferase/glycogen phosphorylase"/>
    <property type="match status" value="1"/>
</dbReference>
<gene>
    <name evidence="1" type="primary">RE1_1473</name>
    <name evidence="1" type="ORF">CK203_040800</name>
</gene>
<dbReference type="AlphaFoldDB" id="A0A438H4G9"/>
<dbReference type="Gene3D" id="3.40.50.2000">
    <property type="entry name" value="Glycogen Phosphorylase B"/>
    <property type="match status" value="1"/>
</dbReference>
<name>A0A438H4G9_VITVI</name>
<sequence length="261" mass="29582">MVMLYLTQSKYIHDLLVRTKMDGAKPLPSPIIAGKQLSIHDGDPMSDPHTYRSTVGALQYLTLTRSDITFVVNKASQFMHNPTTLHWKGVKRILRYLNDWTSNPDDRNSMSGYAIYLGPNLISWQTTKQKVIAHSSTESEYRAIALAVVDCHGSNPCLKILRLFYISEFFFSLRCQRLTTGMKCCDAISRRTCHEIEGPFCDYIGGQYGKPVFLTGPVLPTPLEDRWPQWLGGFKPGSVIFCAFGSQNFQEKDQFQELLLG</sequence>
<evidence type="ECO:0000313" key="2">
    <source>
        <dbReference type="Proteomes" id="UP000288805"/>
    </source>
</evidence>
<dbReference type="EMBL" id="QGNW01000282">
    <property type="protein sequence ID" value="RVW79342.1"/>
    <property type="molecule type" value="Genomic_DNA"/>
</dbReference>
<organism evidence="1 2">
    <name type="scientific">Vitis vinifera</name>
    <name type="common">Grape</name>
    <dbReference type="NCBI Taxonomy" id="29760"/>
    <lineage>
        <taxon>Eukaryota</taxon>
        <taxon>Viridiplantae</taxon>
        <taxon>Streptophyta</taxon>
        <taxon>Embryophyta</taxon>
        <taxon>Tracheophyta</taxon>
        <taxon>Spermatophyta</taxon>
        <taxon>Magnoliopsida</taxon>
        <taxon>eudicotyledons</taxon>
        <taxon>Gunneridae</taxon>
        <taxon>Pentapetalae</taxon>
        <taxon>rosids</taxon>
        <taxon>Vitales</taxon>
        <taxon>Vitaceae</taxon>
        <taxon>Viteae</taxon>
        <taxon>Vitis</taxon>
    </lineage>
</organism>
<dbReference type="PANTHER" id="PTHR11439">
    <property type="entry name" value="GAG-POL-RELATED RETROTRANSPOSON"/>
    <property type="match status" value="1"/>
</dbReference>
<protein>
    <submittedName>
        <fullName evidence="1">Retrovirus-related Pol polyprotein from transposon RE1</fullName>
    </submittedName>
</protein>
<proteinExistence type="predicted"/>